<comment type="caution">
    <text evidence="3">The sequence shown here is derived from an EMBL/GenBank/DDBJ whole genome shotgun (WGS) entry which is preliminary data.</text>
</comment>
<reference evidence="3 4" key="1">
    <citation type="submission" date="2022-04" db="EMBL/GenBank/DDBJ databases">
        <title>Positive selection, recombination, and allopatry shape intraspecific diversity of widespread and dominant cyanobacteria.</title>
        <authorList>
            <person name="Wei J."/>
            <person name="Shu W."/>
            <person name="Hu C."/>
        </authorList>
    </citation>
    <scope>NUCLEOTIDE SEQUENCE [LARGE SCALE GENOMIC DNA]</scope>
    <source>
        <strain evidence="3 4">AS-A4</strain>
    </source>
</reference>
<protein>
    <submittedName>
        <fullName evidence="3">Uncharacterized protein</fullName>
    </submittedName>
</protein>
<dbReference type="PROSITE" id="PS51257">
    <property type="entry name" value="PROKAR_LIPOPROTEIN"/>
    <property type="match status" value="1"/>
</dbReference>
<feature type="signal peptide" evidence="2">
    <location>
        <begin position="1"/>
        <end position="24"/>
    </location>
</feature>
<dbReference type="RefSeq" id="WP_190448909.1">
    <property type="nucleotide sequence ID" value="NZ_JAMPLM010000009.1"/>
</dbReference>
<evidence type="ECO:0000256" key="2">
    <source>
        <dbReference type="SAM" id="SignalP"/>
    </source>
</evidence>
<dbReference type="EMBL" id="JAMPLM010000009">
    <property type="protein sequence ID" value="MEP1059143.1"/>
    <property type="molecule type" value="Genomic_DNA"/>
</dbReference>
<evidence type="ECO:0000313" key="4">
    <source>
        <dbReference type="Proteomes" id="UP001476950"/>
    </source>
</evidence>
<evidence type="ECO:0000313" key="3">
    <source>
        <dbReference type="EMBL" id="MEP1059143.1"/>
    </source>
</evidence>
<accession>A0ABV0KJF0</accession>
<name>A0ABV0KJF0_9CYAN</name>
<proteinExistence type="predicted"/>
<organism evidence="3 4">
    <name type="scientific">Stenomitos frigidus AS-A4</name>
    <dbReference type="NCBI Taxonomy" id="2933935"/>
    <lineage>
        <taxon>Bacteria</taxon>
        <taxon>Bacillati</taxon>
        <taxon>Cyanobacteriota</taxon>
        <taxon>Cyanophyceae</taxon>
        <taxon>Leptolyngbyales</taxon>
        <taxon>Leptolyngbyaceae</taxon>
        <taxon>Stenomitos</taxon>
    </lineage>
</organism>
<gene>
    <name evidence="3" type="ORF">NDI38_11905</name>
</gene>
<sequence>MRKLMSAGLAGSVALTVGSCSSHADKDAVITLPPEPASTTEAPATAEPFAAGTAPLVPQVAAPEYMPGLLQSTNSVEQTRQVRRSIQRQSRTDPFASLPPKLQQPRPVAARPDVPLLRQLPTRARRMPRLIQRRPTLANKPKFSPYIGFPTPPTVTVPPLTQPRTRLTALKPKRTTPLPPKQSTPLLSALPPLPVASLANAVEVSGVVVVGSVAHAIVKAPNEASSRHLQVGQRFSNGQVLIKRIEVKTGFDPIIILEENGIEVAKAIGEAIQDPNPA</sequence>
<dbReference type="Proteomes" id="UP001476950">
    <property type="component" value="Unassembled WGS sequence"/>
</dbReference>
<keyword evidence="4" id="KW-1185">Reference proteome</keyword>
<feature type="region of interest" description="Disordered" evidence="1">
    <location>
        <begin position="75"/>
        <end position="109"/>
    </location>
</feature>
<evidence type="ECO:0000256" key="1">
    <source>
        <dbReference type="SAM" id="MobiDB-lite"/>
    </source>
</evidence>
<keyword evidence="2" id="KW-0732">Signal</keyword>
<feature type="chain" id="PRO_5045885462" evidence="2">
    <location>
        <begin position="25"/>
        <end position="278"/>
    </location>
</feature>